<comment type="caution">
    <text evidence="1">The sequence shown here is derived from an EMBL/GenBank/DDBJ whole genome shotgun (WGS) entry which is preliminary data.</text>
</comment>
<dbReference type="EMBL" id="BMQN01000001">
    <property type="protein sequence ID" value="GGR84679.1"/>
    <property type="molecule type" value="Genomic_DNA"/>
</dbReference>
<gene>
    <name evidence="1" type="ORF">GCM10008960_09630</name>
</gene>
<protein>
    <recommendedName>
        <fullName evidence="3">Peptide chain release factor 2</fullName>
    </recommendedName>
</protein>
<proteinExistence type="predicted"/>
<evidence type="ECO:0008006" key="3">
    <source>
        <dbReference type="Google" id="ProtNLM"/>
    </source>
</evidence>
<dbReference type="RefSeq" id="WP_189071962.1">
    <property type="nucleotide sequence ID" value="NZ_BMQN01000001.1"/>
</dbReference>
<accession>A0ABQ2S1L7</accession>
<sequence>MTQEAWQEAAGCVRRLHGALMSLEPEFERLRTLDTPDATWEQVEQELLDLLDRINA</sequence>
<name>A0ABQ2S1L7_9DEIO</name>
<evidence type="ECO:0000313" key="1">
    <source>
        <dbReference type="EMBL" id="GGR84679.1"/>
    </source>
</evidence>
<organism evidence="1 2">
    <name type="scientific">Deinococcus sedimenti</name>
    <dbReference type="NCBI Taxonomy" id="1867090"/>
    <lineage>
        <taxon>Bacteria</taxon>
        <taxon>Thermotogati</taxon>
        <taxon>Deinococcota</taxon>
        <taxon>Deinococci</taxon>
        <taxon>Deinococcales</taxon>
        <taxon>Deinococcaceae</taxon>
        <taxon>Deinococcus</taxon>
    </lineage>
</organism>
<dbReference type="Proteomes" id="UP000644548">
    <property type="component" value="Unassembled WGS sequence"/>
</dbReference>
<evidence type="ECO:0000313" key="2">
    <source>
        <dbReference type="Proteomes" id="UP000644548"/>
    </source>
</evidence>
<reference evidence="2" key="1">
    <citation type="journal article" date="2019" name="Int. J. Syst. Evol. Microbiol.">
        <title>The Global Catalogue of Microorganisms (GCM) 10K type strain sequencing project: providing services to taxonomists for standard genome sequencing and annotation.</title>
        <authorList>
            <consortium name="The Broad Institute Genomics Platform"/>
            <consortium name="The Broad Institute Genome Sequencing Center for Infectious Disease"/>
            <person name="Wu L."/>
            <person name="Ma J."/>
        </authorList>
    </citation>
    <scope>NUCLEOTIDE SEQUENCE [LARGE SCALE GENOMIC DNA]</scope>
    <source>
        <strain evidence="2">JCM 31405</strain>
    </source>
</reference>
<keyword evidence="2" id="KW-1185">Reference proteome</keyword>